<sequence>MLENRFIHHYCTFSSNQAIFV</sequence>
<accession>A0A0E9VFT2</accession>
<name>A0A0E9VFT2_ANGAN</name>
<organism evidence="1">
    <name type="scientific">Anguilla anguilla</name>
    <name type="common">European freshwater eel</name>
    <name type="synonym">Muraena anguilla</name>
    <dbReference type="NCBI Taxonomy" id="7936"/>
    <lineage>
        <taxon>Eukaryota</taxon>
        <taxon>Metazoa</taxon>
        <taxon>Chordata</taxon>
        <taxon>Craniata</taxon>
        <taxon>Vertebrata</taxon>
        <taxon>Euteleostomi</taxon>
        <taxon>Actinopterygii</taxon>
        <taxon>Neopterygii</taxon>
        <taxon>Teleostei</taxon>
        <taxon>Anguilliformes</taxon>
        <taxon>Anguillidae</taxon>
        <taxon>Anguilla</taxon>
    </lineage>
</organism>
<protein>
    <submittedName>
        <fullName evidence="1">Uncharacterized protein</fullName>
    </submittedName>
</protein>
<reference evidence="1" key="2">
    <citation type="journal article" date="2015" name="Fish Shellfish Immunol.">
        <title>Early steps in the European eel (Anguilla anguilla)-Vibrio vulnificus interaction in the gills: Role of the RtxA13 toxin.</title>
        <authorList>
            <person name="Callol A."/>
            <person name="Pajuelo D."/>
            <person name="Ebbesson L."/>
            <person name="Teles M."/>
            <person name="MacKenzie S."/>
            <person name="Amaro C."/>
        </authorList>
    </citation>
    <scope>NUCLEOTIDE SEQUENCE</scope>
</reference>
<evidence type="ECO:0000313" key="1">
    <source>
        <dbReference type="EMBL" id="JAH76285.1"/>
    </source>
</evidence>
<dbReference type="AlphaFoldDB" id="A0A0E9VFT2"/>
<dbReference type="EMBL" id="GBXM01032292">
    <property type="protein sequence ID" value="JAH76285.1"/>
    <property type="molecule type" value="Transcribed_RNA"/>
</dbReference>
<reference evidence="1" key="1">
    <citation type="submission" date="2014-11" db="EMBL/GenBank/DDBJ databases">
        <authorList>
            <person name="Amaro Gonzalez C."/>
        </authorList>
    </citation>
    <scope>NUCLEOTIDE SEQUENCE</scope>
</reference>
<proteinExistence type="predicted"/>